<name>A0A6A0AEN2_HAELA</name>
<dbReference type="AlphaFoldDB" id="A0A6A0AEN2"/>
<dbReference type="EMBL" id="BLLF01005552">
    <property type="protein sequence ID" value="GFH31349.1"/>
    <property type="molecule type" value="Genomic_DNA"/>
</dbReference>
<accession>A0A6A0AEN2</accession>
<sequence>MAQIGTVMFIAAEDTGAHISVALLQPVAGVIFELCQLDVLRDVSFGDGLASQVAPRLGGLLGWVGCFSA</sequence>
<protein>
    <submittedName>
        <fullName evidence="1">Uncharacterized protein</fullName>
    </submittedName>
</protein>
<proteinExistence type="predicted"/>
<reference evidence="1 2" key="1">
    <citation type="submission" date="2020-02" db="EMBL/GenBank/DDBJ databases">
        <title>Draft genome sequence of Haematococcus lacustris strain NIES-144.</title>
        <authorList>
            <person name="Morimoto D."/>
            <person name="Nakagawa S."/>
            <person name="Yoshida T."/>
            <person name="Sawayama S."/>
        </authorList>
    </citation>
    <scope>NUCLEOTIDE SEQUENCE [LARGE SCALE GENOMIC DNA]</scope>
    <source>
        <strain evidence="1 2">NIES-144</strain>
    </source>
</reference>
<dbReference type="Proteomes" id="UP000485058">
    <property type="component" value="Unassembled WGS sequence"/>
</dbReference>
<evidence type="ECO:0000313" key="1">
    <source>
        <dbReference type="EMBL" id="GFH31349.1"/>
    </source>
</evidence>
<organism evidence="1 2">
    <name type="scientific">Haematococcus lacustris</name>
    <name type="common">Green alga</name>
    <name type="synonym">Haematococcus pluvialis</name>
    <dbReference type="NCBI Taxonomy" id="44745"/>
    <lineage>
        <taxon>Eukaryota</taxon>
        <taxon>Viridiplantae</taxon>
        <taxon>Chlorophyta</taxon>
        <taxon>core chlorophytes</taxon>
        <taxon>Chlorophyceae</taxon>
        <taxon>CS clade</taxon>
        <taxon>Chlamydomonadales</taxon>
        <taxon>Haematococcaceae</taxon>
        <taxon>Haematococcus</taxon>
    </lineage>
</organism>
<comment type="caution">
    <text evidence="1">The sequence shown here is derived from an EMBL/GenBank/DDBJ whole genome shotgun (WGS) entry which is preliminary data.</text>
</comment>
<keyword evidence="2" id="KW-1185">Reference proteome</keyword>
<evidence type="ECO:0000313" key="2">
    <source>
        <dbReference type="Proteomes" id="UP000485058"/>
    </source>
</evidence>
<gene>
    <name evidence="1" type="ORF">HaLaN_30374</name>
</gene>